<protein>
    <recommendedName>
        <fullName evidence="4">DUF948 domain-containing protein</fullName>
    </recommendedName>
</protein>
<keyword evidence="3" id="KW-1185">Reference proteome</keyword>
<keyword evidence="1" id="KW-0812">Transmembrane</keyword>
<dbReference type="EMBL" id="CP003379">
    <property type="protein sequence ID" value="AFL89770.1"/>
    <property type="molecule type" value="Genomic_DNA"/>
</dbReference>
<evidence type="ECO:0000313" key="2">
    <source>
        <dbReference type="EMBL" id="AFL89770.1"/>
    </source>
</evidence>
<keyword evidence="1" id="KW-1133">Transmembrane helix</keyword>
<dbReference type="KEGG" id="trs:Terro_3556"/>
<gene>
    <name evidence="2" type="ordered locus">Terro_3556</name>
</gene>
<dbReference type="HOGENOM" id="CLU_1371617_0_0_0"/>
<evidence type="ECO:0000256" key="1">
    <source>
        <dbReference type="SAM" id="Phobius"/>
    </source>
</evidence>
<feature type="transmembrane region" description="Helical" evidence="1">
    <location>
        <begin position="6"/>
        <end position="33"/>
    </location>
</feature>
<dbReference type="Proteomes" id="UP000006056">
    <property type="component" value="Chromosome"/>
</dbReference>
<dbReference type="OrthoDB" id="114027at2"/>
<name>I3ZKK2_TERRK</name>
<dbReference type="PATRIC" id="fig|926566.3.peg.3502"/>
<dbReference type="eggNOG" id="ENOG50339C1">
    <property type="taxonomic scope" value="Bacteria"/>
</dbReference>
<dbReference type="RefSeq" id="WP_014787031.1">
    <property type="nucleotide sequence ID" value="NC_018014.1"/>
</dbReference>
<evidence type="ECO:0008006" key="4">
    <source>
        <dbReference type="Google" id="ProtNLM"/>
    </source>
</evidence>
<keyword evidence="1" id="KW-0472">Membrane</keyword>
<sequence>MTESQAHFLLILVGIIAVGFLLQGIAVLVLALVGSKLVKQLTDVVAEAKGKVYPILENVHQISEKVTDISQVARDVAVDTAPKIRRVTTNFAETSDVYRAKLAEVDALVTDTADKARRQSDRVDGMVTDVLDKTTEVTHTVAHAIMVPVRQMAGLVSGAKGGIEALIANFTPKPKPVVPKPVAFEGESIYTGQEDDYHA</sequence>
<evidence type="ECO:0000313" key="3">
    <source>
        <dbReference type="Proteomes" id="UP000006056"/>
    </source>
</evidence>
<dbReference type="AlphaFoldDB" id="I3ZKK2"/>
<reference evidence="2 3" key="1">
    <citation type="submission" date="2012-06" db="EMBL/GenBank/DDBJ databases">
        <title>Complete genome of Terriglobus roseus DSM 18391.</title>
        <authorList>
            <consortium name="US DOE Joint Genome Institute (JGI-PGF)"/>
            <person name="Lucas S."/>
            <person name="Copeland A."/>
            <person name="Lapidus A."/>
            <person name="Glavina del Rio T."/>
            <person name="Dalin E."/>
            <person name="Tice H."/>
            <person name="Bruce D."/>
            <person name="Goodwin L."/>
            <person name="Pitluck S."/>
            <person name="Peters L."/>
            <person name="Mikhailova N."/>
            <person name="Munk A.C.C."/>
            <person name="Kyrpides N."/>
            <person name="Mavromatis K."/>
            <person name="Ivanova N."/>
            <person name="Brettin T."/>
            <person name="Detter J.C."/>
            <person name="Han C."/>
            <person name="Larimer F."/>
            <person name="Land M."/>
            <person name="Hauser L."/>
            <person name="Markowitz V."/>
            <person name="Cheng J.-F."/>
            <person name="Hugenholtz P."/>
            <person name="Woyke T."/>
            <person name="Wu D."/>
            <person name="Brambilla E."/>
            <person name="Klenk H.-P."/>
            <person name="Eisen J.A."/>
        </authorList>
    </citation>
    <scope>NUCLEOTIDE SEQUENCE [LARGE SCALE GENOMIC DNA]</scope>
    <source>
        <strain evidence="3">DSM 18391 / NRRL B-41598 / KBS 63</strain>
    </source>
</reference>
<accession>I3ZKK2</accession>
<organism evidence="2 3">
    <name type="scientific">Terriglobus roseus (strain DSM 18391 / NRRL B-41598 / KBS 63)</name>
    <dbReference type="NCBI Taxonomy" id="926566"/>
    <lineage>
        <taxon>Bacteria</taxon>
        <taxon>Pseudomonadati</taxon>
        <taxon>Acidobacteriota</taxon>
        <taxon>Terriglobia</taxon>
        <taxon>Terriglobales</taxon>
        <taxon>Acidobacteriaceae</taxon>
        <taxon>Terriglobus</taxon>
    </lineage>
</organism>
<proteinExistence type="predicted"/>